<keyword evidence="8" id="KW-1185">Reference proteome</keyword>
<dbReference type="PANTHER" id="PTHR15722">
    <property type="entry name" value="IFT140/172-RELATED"/>
    <property type="match status" value="1"/>
</dbReference>
<dbReference type="Pfam" id="PF23383">
    <property type="entry name" value="Beta-prop_IFT140_1st"/>
    <property type="match status" value="1"/>
</dbReference>
<keyword evidence="2" id="KW-0853">WD repeat</keyword>
<keyword evidence="5" id="KW-0966">Cell projection</keyword>
<feature type="domain" description="IFT140 first beta-propeller" evidence="6">
    <location>
        <begin position="57"/>
        <end position="392"/>
    </location>
</feature>
<evidence type="ECO:0000313" key="8">
    <source>
        <dbReference type="Proteomes" id="UP000031737"/>
    </source>
</evidence>
<dbReference type="GO" id="GO:0005930">
    <property type="term" value="C:axoneme"/>
    <property type="evidence" value="ECO:0007669"/>
    <property type="project" value="TreeGrafter"/>
</dbReference>
<dbReference type="Gene3D" id="2.130.10.10">
    <property type="entry name" value="YVTN repeat-like/Quinoprotein amine dehydrogenase"/>
    <property type="match status" value="1"/>
</dbReference>
<dbReference type="OrthoDB" id="10258787at2759"/>
<reference evidence="7 8" key="1">
    <citation type="submission" date="2013-07" db="EMBL/GenBank/DDBJ databases">
        <authorList>
            <person name="Stoco P.H."/>
            <person name="Wagner G."/>
            <person name="Gerber A."/>
            <person name="Zaha A."/>
            <person name="Thompson C."/>
            <person name="Bartholomeu D.C."/>
            <person name="Luckemeyer D.D."/>
            <person name="Bahia D."/>
            <person name="Loreto E."/>
            <person name="Prestes E.B."/>
            <person name="Lima F.M."/>
            <person name="Rodrigues-Luiz G."/>
            <person name="Vallejo G.A."/>
            <person name="Filho J.F."/>
            <person name="Monteiro K.M."/>
            <person name="Tyler K.M."/>
            <person name="de Almeida L.G."/>
            <person name="Ortiz M.F."/>
            <person name="Siervo M.A."/>
            <person name="de Moraes M.H."/>
            <person name="Cunha O.L."/>
            <person name="Mendonca-Neto R."/>
            <person name="Silva R."/>
            <person name="Teixeira S.M."/>
            <person name="Murta S.M."/>
            <person name="Sincero T.C."/>
            <person name="Mendes T.A."/>
            <person name="Urmenyi T.P."/>
            <person name="Silva V.G."/>
            <person name="da Rocha W.D."/>
            <person name="Andersson B."/>
            <person name="Romanha A.J."/>
            <person name="Steindel M."/>
            <person name="de Vasconcelos A.T."/>
            <person name="Grisard E.C."/>
        </authorList>
    </citation>
    <scope>NUCLEOTIDE SEQUENCE [LARGE SCALE GENOMIC DNA]</scope>
    <source>
        <strain evidence="7 8">SC58</strain>
    </source>
</reference>
<dbReference type="Proteomes" id="UP000031737">
    <property type="component" value="Unassembled WGS sequence"/>
</dbReference>
<accession>A0A061J6T3</accession>
<organism evidence="7 8">
    <name type="scientific">Trypanosoma rangeli SC58</name>
    <dbReference type="NCBI Taxonomy" id="429131"/>
    <lineage>
        <taxon>Eukaryota</taxon>
        <taxon>Discoba</taxon>
        <taxon>Euglenozoa</taxon>
        <taxon>Kinetoplastea</taxon>
        <taxon>Metakinetoplastina</taxon>
        <taxon>Trypanosomatida</taxon>
        <taxon>Trypanosomatidae</taxon>
        <taxon>Trypanosoma</taxon>
        <taxon>Herpetosoma</taxon>
    </lineage>
</organism>
<evidence type="ECO:0000256" key="5">
    <source>
        <dbReference type="ARBA" id="ARBA00023273"/>
    </source>
</evidence>
<comment type="caution">
    <text evidence="7">The sequence shown here is derived from an EMBL/GenBank/DDBJ whole genome shotgun (WGS) entry which is preliminary data.</text>
</comment>
<name>A0A061J6T3_TRYRA</name>
<evidence type="ECO:0000259" key="6">
    <source>
        <dbReference type="Pfam" id="PF23383"/>
    </source>
</evidence>
<dbReference type="InterPro" id="IPR036322">
    <property type="entry name" value="WD40_repeat_dom_sf"/>
</dbReference>
<dbReference type="SMART" id="SM00320">
    <property type="entry name" value="WD40"/>
    <property type="match status" value="4"/>
</dbReference>
<dbReference type="SUPFAM" id="SSF50978">
    <property type="entry name" value="WD40 repeat-like"/>
    <property type="match status" value="1"/>
</dbReference>
<comment type="subcellular location">
    <subcellularLocation>
        <location evidence="1">Cell projection</location>
        <location evidence="1">Cilium</location>
    </subcellularLocation>
</comment>
<sequence length="490" mass="53599">MLLYFVNGVVSQGIVNAELLVAHTHLPMVASAWTEPSHLLVTDAEGEFIADSGAQLASETTGKVTSMAWHPTHPVLAIGWSSGRLMLWTLPPMTKTAGTVSTPTEAPVEAEKALLQHDEGSVTTCVWSSGGTYLLTASSKMLVVAWMVEHTTVNTEKSDRDDVGKTMHFKATAMWSVSTEVVIVQSLHAAASVVPSLQNALKRQHQQSNTDAPDEFSTSRKLSFHRDLDDENDECTFFLASASDKQIFAVTEEQKLFPLLSLEEPPTAMLYEPAERQLVAFSVANVINVYHVSEDFTAKLILRRKLSTPSPNLIAERFTVTMRWATPGVLAFGCGDNRVRFFDIRGDRVYVVSHPVSEAAHITHIDTLEKKGLLVMATMEGPLAVFQRNVASHRDRGPVTIPGANTGDATMGSHGANGAAIPDGNDPAEEWELLTVVDVSGRVNRVSFTTAGHIVVALAKGRCRFFVKRCASVHGTGSWPPRRFQWIWSW</sequence>
<protein>
    <recommendedName>
        <fullName evidence="6">IFT140 first beta-propeller domain-containing protein</fullName>
    </recommendedName>
</protein>
<evidence type="ECO:0000256" key="2">
    <source>
        <dbReference type="ARBA" id="ARBA00022574"/>
    </source>
</evidence>
<evidence type="ECO:0000256" key="4">
    <source>
        <dbReference type="ARBA" id="ARBA00023069"/>
    </source>
</evidence>
<dbReference type="PANTHER" id="PTHR15722:SF7">
    <property type="entry name" value="INTRAFLAGELLAR TRANSPORT PROTEIN 140 HOMOLOG"/>
    <property type="match status" value="1"/>
</dbReference>
<keyword evidence="4" id="KW-0969">Cilium</keyword>
<dbReference type="GO" id="GO:0030991">
    <property type="term" value="C:intraciliary transport particle A"/>
    <property type="evidence" value="ECO:0007669"/>
    <property type="project" value="TreeGrafter"/>
</dbReference>
<dbReference type="VEuPathDB" id="TriTrypDB:TRSC58_03275"/>
<dbReference type="GO" id="GO:0036064">
    <property type="term" value="C:ciliary basal body"/>
    <property type="evidence" value="ECO:0007669"/>
    <property type="project" value="TreeGrafter"/>
</dbReference>
<dbReference type="GO" id="GO:0035721">
    <property type="term" value="P:intraciliary retrograde transport"/>
    <property type="evidence" value="ECO:0007669"/>
    <property type="project" value="TreeGrafter"/>
</dbReference>
<proteinExistence type="predicted"/>
<dbReference type="InterPro" id="IPR056154">
    <property type="entry name" value="Beta-prop_IFT140_1st"/>
</dbReference>
<keyword evidence="3" id="KW-0677">Repeat</keyword>
<dbReference type="EMBL" id="AUPL01003275">
    <property type="protein sequence ID" value="ESL09012.1"/>
    <property type="molecule type" value="Genomic_DNA"/>
</dbReference>
<dbReference type="AlphaFoldDB" id="A0A061J6T3"/>
<evidence type="ECO:0000256" key="1">
    <source>
        <dbReference type="ARBA" id="ARBA00004138"/>
    </source>
</evidence>
<evidence type="ECO:0000313" key="7">
    <source>
        <dbReference type="EMBL" id="ESL09012.1"/>
    </source>
</evidence>
<gene>
    <name evidence="7" type="ORF">TRSC58_03275</name>
</gene>
<dbReference type="InterPro" id="IPR015943">
    <property type="entry name" value="WD40/YVTN_repeat-like_dom_sf"/>
</dbReference>
<evidence type="ECO:0000256" key="3">
    <source>
        <dbReference type="ARBA" id="ARBA00022737"/>
    </source>
</evidence>
<dbReference type="InterPro" id="IPR001680">
    <property type="entry name" value="WD40_rpt"/>
</dbReference>